<evidence type="ECO:0008006" key="3">
    <source>
        <dbReference type="Google" id="ProtNLM"/>
    </source>
</evidence>
<proteinExistence type="predicted"/>
<protein>
    <recommendedName>
        <fullName evidence="3">Helix-turn-helix domain-containing protein</fullName>
    </recommendedName>
</protein>
<reference evidence="2" key="1">
    <citation type="journal article" date="2019" name="Int. J. Syst. Evol. Microbiol.">
        <title>The Global Catalogue of Microorganisms (GCM) 10K type strain sequencing project: providing services to taxonomists for standard genome sequencing and annotation.</title>
        <authorList>
            <consortium name="The Broad Institute Genomics Platform"/>
            <consortium name="The Broad Institute Genome Sequencing Center for Infectious Disease"/>
            <person name="Wu L."/>
            <person name="Ma J."/>
        </authorList>
    </citation>
    <scope>NUCLEOTIDE SEQUENCE [LARGE SCALE GENOMIC DNA]</scope>
    <source>
        <strain evidence="2">CCUG 55250</strain>
    </source>
</reference>
<evidence type="ECO:0000313" key="2">
    <source>
        <dbReference type="Proteomes" id="UP001596106"/>
    </source>
</evidence>
<sequence>MRRNGFCRRTVFRWKDRWRKGCGGAKTARIQAVR</sequence>
<dbReference type="EMBL" id="JBHSMA010000017">
    <property type="protein sequence ID" value="MFC5412918.1"/>
    <property type="molecule type" value="Genomic_DNA"/>
</dbReference>
<accession>A0ABW0IHE9</accession>
<gene>
    <name evidence="1" type="ORF">ACFPMF_26575</name>
</gene>
<dbReference type="Proteomes" id="UP001596106">
    <property type="component" value="Unassembled WGS sequence"/>
</dbReference>
<name>A0ABW0IHE9_9BACT</name>
<evidence type="ECO:0000313" key="1">
    <source>
        <dbReference type="EMBL" id="MFC5412918.1"/>
    </source>
</evidence>
<organism evidence="1 2">
    <name type="scientific">Larkinella bovis</name>
    <dbReference type="NCBI Taxonomy" id="683041"/>
    <lineage>
        <taxon>Bacteria</taxon>
        <taxon>Pseudomonadati</taxon>
        <taxon>Bacteroidota</taxon>
        <taxon>Cytophagia</taxon>
        <taxon>Cytophagales</taxon>
        <taxon>Spirosomataceae</taxon>
        <taxon>Larkinella</taxon>
    </lineage>
</organism>
<comment type="caution">
    <text evidence="1">The sequence shown here is derived from an EMBL/GenBank/DDBJ whole genome shotgun (WGS) entry which is preliminary data.</text>
</comment>
<keyword evidence="2" id="KW-1185">Reference proteome</keyword>
<dbReference type="RefSeq" id="WP_379850919.1">
    <property type="nucleotide sequence ID" value="NZ_JBHSMA010000017.1"/>
</dbReference>